<dbReference type="VEuPathDB" id="VectorBase:AARA007655"/>
<dbReference type="RefSeq" id="XP_040154311.1">
    <property type="nucleotide sequence ID" value="XM_040298377.1"/>
</dbReference>
<dbReference type="Proteomes" id="UP000075840">
    <property type="component" value="Unassembled WGS sequence"/>
</dbReference>
<dbReference type="AlphaFoldDB" id="A0A182I258"/>
<keyword evidence="2" id="KW-1185">Reference proteome</keyword>
<organism evidence="1 2">
    <name type="scientific">Anopheles arabiensis</name>
    <name type="common">Mosquito</name>
    <dbReference type="NCBI Taxonomy" id="7173"/>
    <lineage>
        <taxon>Eukaryota</taxon>
        <taxon>Metazoa</taxon>
        <taxon>Ecdysozoa</taxon>
        <taxon>Arthropoda</taxon>
        <taxon>Hexapoda</taxon>
        <taxon>Insecta</taxon>
        <taxon>Pterygota</taxon>
        <taxon>Neoptera</taxon>
        <taxon>Endopterygota</taxon>
        <taxon>Diptera</taxon>
        <taxon>Nematocera</taxon>
        <taxon>Culicoidea</taxon>
        <taxon>Culicidae</taxon>
        <taxon>Anophelinae</taxon>
        <taxon>Anopheles</taxon>
    </lineage>
</organism>
<reference evidence="1" key="1">
    <citation type="submission" date="2022-08" db="UniProtKB">
        <authorList>
            <consortium name="EnsemblMetazoa"/>
        </authorList>
    </citation>
    <scope>IDENTIFICATION</scope>
    <source>
        <strain evidence="1">Dongola</strain>
    </source>
</reference>
<name>A0A182I258_ANOAR</name>
<dbReference type="VEuPathDB" id="VectorBase:AARA21_005450"/>
<dbReference type="EnsemblMetazoa" id="AARA007655-RA">
    <property type="protein sequence ID" value="AARA007655-PA"/>
    <property type="gene ID" value="AARA007655"/>
</dbReference>
<proteinExistence type="predicted"/>
<sequence>MDELKDILREYVKRNQLLESSNELLREKLLEQEKLRKIYIDDLSNMKTCLGGLQDALMKCRANILSHEMLESSTLGGQGGHTKSAQVPNDNTMELVALQAQLEVCKNDLAEQRAAYQELLIEKNRITGEMQTLLQKNHQLSMNHAQNSRGTMATHQHKVRATQVDSMKLYGTSPGGFERQIEPCPHCNNVFGDFLTLETHIKDCPGLDY</sequence>
<protein>
    <submittedName>
        <fullName evidence="1">Uncharacterized protein</fullName>
    </submittedName>
</protein>
<evidence type="ECO:0000313" key="1">
    <source>
        <dbReference type="EnsemblMetazoa" id="AARA007655-PA"/>
    </source>
</evidence>
<dbReference type="KEGG" id="aara:120895228"/>
<evidence type="ECO:0000313" key="2">
    <source>
        <dbReference type="Proteomes" id="UP000075840"/>
    </source>
</evidence>
<accession>A0A182I258</accession>
<dbReference type="GeneID" id="120895228"/>
<dbReference type="EMBL" id="APCN01000123">
    <property type="status" value="NOT_ANNOTATED_CDS"/>
    <property type="molecule type" value="Genomic_DNA"/>
</dbReference>